<accession>A0A916LJH1</accession>
<dbReference type="GO" id="GO:0005524">
    <property type="term" value="F:ATP binding"/>
    <property type="evidence" value="ECO:0007669"/>
    <property type="project" value="UniProtKB-KW"/>
</dbReference>
<evidence type="ECO:0000313" key="7">
    <source>
        <dbReference type="Proteomes" id="UP000243105"/>
    </source>
</evidence>
<dbReference type="Pfam" id="PF00004">
    <property type="entry name" value="AAA"/>
    <property type="match status" value="1"/>
</dbReference>
<dbReference type="InterPro" id="IPR003959">
    <property type="entry name" value="ATPase_AAA_core"/>
</dbReference>
<dbReference type="Proteomes" id="UP000243105">
    <property type="component" value="Unassembled WGS sequence"/>
</dbReference>
<dbReference type="EMBL" id="CZVV01000054">
    <property type="protein sequence ID" value="CUT01653.1"/>
    <property type="molecule type" value="Genomic_DNA"/>
</dbReference>
<dbReference type="AlphaFoldDB" id="A0A916LJH1"/>
<evidence type="ECO:0000313" key="6">
    <source>
        <dbReference type="EMBL" id="CUT01653.1"/>
    </source>
</evidence>
<dbReference type="InterPro" id="IPR027417">
    <property type="entry name" value="P-loop_NTPase"/>
</dbReference>
<organism evidence="6 7">
    <name type="scientific">Kryptobacter tengchongensis</name>
    <dbReference type="NCBI Taxonomy" id="1643429"/>
    <lineage>
        <taxon>Bacteria</taxon>
        <taxon>Pseudomonadati</taxon>
        <taxon>Candidatus Kryptoniota</taxon>
        <taxon>Candidatus Kryptobacter</taxon>
    </lineage>
</organism>
<name>A0A916LJH1_KRYT1</name>
<evidence type="ECO:0000256" key="1">
    <source>
        <dbReference type="ARBA" id="ARBA00022741"/>
    </source>
</evidence>
<dbReference type="Gene3D" id="3.40.50.300">
    <property type="entry name" value="P-loop containing nucleotide triphosphate hydrolases"/>
    <property type="match status" value="1"/>
</dbReference>
<dbReference type="GO" id="GO:0016887">
    <property type="term" value="F:ATP hydrolysis activity"/>
    <property type="evidence" value="ECO:0007669"/>
    <property type="project" value="InterPro"/>
</dbReference>
<sequence length="259" mass="29168">KKGIIIKNIESAKSFGVSMPKGVLIFGMPGCGKSLSAKVIANEWKLPLLRLDMGIVLGPYVGQSEENIRRAIKVAEAISPCILWIDELEKGFAGASETDRGGASDVMKRIFSTLLTWMQEKTKPVFIVAVANDISNMPPEFLRKGRFDEIFFVDFPKAHEIKEILKIHLNKRRKENWYEVLESYASQMETRGFSGADVEYAVNELVERAFVAKHNSDNFDPKTQFNEVLKEFKSISEVMKSKVEQIKKKFGEIGAKSAN</sequence>
<dbReference type="Gene3D" id="1.10.8.60">
    <property type="match status" value="1"/>
</dbReference>
<dbReference type="PANTHER" id="PTHR42960:SF1">
    <property type="entry name" value="YCF46 PROTEIN"/>
    <property type="match status" value="1"/>
</dbReference>
<gene>
    <name evidence="6" type="ORF">JGI25_00930</name>
</gene>
<dbReference type="SMART" id="SM00382">
    <property type="entry name" value="AAA"/>
    <property type="match status" value="1"/>
</dbReference>
<evidence type="ECO:0000259" key="5">
    <source>
        <dbReference type="SMART" id="SM00382"/>
    </source>
</evidence>
<comment type="similarity">
    <text evidence="3">Belongs to the AAA ATPase family. Highly divergent.</text>
</comment>
<evidence type="ECO:0000256" key="3">
    <source>
        <dbReference type="ARBA" id="ARBA00038088"/>
    </source>
</evidence>
<protein>
    <recommendedName>
        <fullName evidence="4">Uncharacterized AAA domain-containing protein ycf46</fullName>
    </recommendedName>
</protein>
<comment type="caution">
    <text evidence="6">The sequence shown here is derived from an EMBL/GenBank/DDBJ whole genome shotgun (WGS) entry which is preliminary data.</text>
</comment>
<keyword evidence="1" id="KW-0547">Nucleotide-binding</keyword>
<evidence type="ECO:0000256" key="2">
    <source>
        <dbReference type="ARBA" id="ARBA00022840"/>
    </source>
</evidence>
<evidence type="ECO:0000256" key="4">
    <source>
        <dbReference type="ARBA" id="ARBA00040480"/>
    </source>
</evidence>
<dbReference type="SUPFAM" id="SSF52540">
    <property type="entry name" value="P-loop containing nucleoside triphosphate hydrolases"/>
    <property type="match status" value="1"/>
</dbReference>
<feature type="domain" description="AAA+ ATPase" evidence="5">
    <location>
        <begin position="19"/>
        <end position="157"/>
    </location>
</feature>
<dbReference type="InterPro" id="IPR003593">
    <property type="entry name" value="AAA+_ATPase"/>
</dbReference>
<keyword evidence="2" id="KW-0067">ATP-binding</keyword>
<proteinExistence type="inferred from homology"/>
<reference evidence="6 7" key="1">
    <citation type="submission" date="2015-11" db="EMBL/GenBank/DDBJ databases">
        <authorList>
            <person name="Varghese N."/>
        </authorList>
    </citation>
    <scope>NUCLEOTIDE SEQUENCE [LARGE SCALE GENOMIC DNA]</scope>
    <source>
        <strain evidence="6 7">JGI-25</strain>
    </source>
</reference>
<dbReference type="RefSeq" id="WP_143713617.1">
    <property type="nucleotide sequence ID" value="NZ_CZVV01000054.1"/>
</dbReference>
<dbReference type="InterPro" id="IPR052381">
    <property type="entry name" value="AAA_domain_protein"/>
</dbReference>
<feature type="non-terminal residue" evidence="6">
    <location>
        <position position="1"/>
    </location>
</feature>
<dbReference type="PANTHER" id="PTHR42960">
    <property type="entry name" value="YCF46 PROTEIN"/>
    <property type="match status" value="1"/>
</dbReference>